<feature type="compositionally biased region" description="Basic and acidic residues" evidence="1">
    <location>
        <begin position="62"/>
        <end position="72"/>
    </location>
</feature>
<feature type="non-terminal residue" evidence="2">
    <location>
        <position position="1"/>
    </location>
</feature>
<protein>
    <submittedName>
        <fullName evidence="2">Uncharacterized protein</fullName>
    </submittedName>
</protein>
<feature type="non-terminal residue" evidence="2">
    <location>
        <position position="198"/>
    </location>
</feature>
<sequence length="198" mass="22338">TFSDVPQRNLKLVVTEHYLHNVKDLPTPVNQKEEEELVDNPTPSTSQAPPPSHEVLSTSLPSRRERREWNKRQELERALGEGNQARISQLSIAETSIANKELSDDPWEITTTTPASPQEDVKTTTMDPELQKAIEKKKKIELDKIQTEAAKFKKRMFKNLESNNVDNLDDCTQQMSTVSAIIGDGDTIDLNGRDMAVD</sequence>
<keyword evidence="3" id="KW-1185">Reference proteome</keyword>
<comment type="caution">
    <text evidence="2">The sequence shown here is derived from an EMBL/GenBank/DDBJ whole genome shotgun (WGS) entry which is preliminary data.</text>
</comment>
<evidence type="ECO:0000313" key="2">
    <source>
        <dbReference type="EMBL" id="KAG7168913.1"/>
    </source>
</evidence>
<evidence type="ECO:0000256" key="1">
    <source>
        <dbReference type="SAM" id="MobiDB-lite"/>
    </source>
</evidence>
<name>A0A8J5KA07_HOMAM</name>
<dbReference type="Proteomes" id="UP000747542">
    <property type="component" value="Unassembled WGS sequence"/>
</dbReference>
<reference evidence="2" key="1">
    <citation type="journal article" date="2021" name="Sci. Adv.">
        <title>The American lobster genome reveals insights on longevity, neural, and immune adaptations.</title>
        <authorList>
            <person name="Polinski J.M."/>
            <person name="Zimin A.V."/>
            <person name="Clark K.F."/>
            <person name="Kohn A.B."/>
            <person name="Sadowski N."/>
            <person name="Timp W."/>
            <person name="Ptitsyn A."/>
            <person name="Khanna P."/>
            <person name="Romanova D.Y."/>
            <person name="Williams P."/>
            <person name="Greenwood S.J."/>
            <person name="Moroz L.L."/>
            <person name="Walt D.R."/>
            <person name="Bodnar A.G."/>
        </authorList>
    </citation>
    <scope>NUCLEOTIDE SEQUENCE</scope>
    <source>
        <strain evidence="2">GMGI-L3</strain>
    </source>
</reference>
<accession>A0A8J5KA07</accession>
<gene>
    <name evidence="2" type="ORF">Hamer_G011590</name>
</gene>
<dbReference type="EMBL" id="JAHLQT010018664">
    <property type="protein sequence ID" value="KAG7168913.1"/>
    <property type="molecule type" value="Genomic_DNA"/>
</dbReference>
<organism evidence="2 3">
    <name type="scientific">Homarus americanus</name>
    <name type="common">American lobster</name>
    <dbReference type="NCBI Taxonomy" id="6706"/>
    <lineage>
        <taxon>Eukaryota</taxon>
        <taxon>Metazoa</taxon>
        <taxon>Ecdysozoa</taxon>
        <taxon>Arthropoda</taxon>
        <taxon>Crustacea</taxon>
        <taxon>Multicrustacea</taxon>
        <taxon>Malacostraca</taxon>
        <taxon>Eumalacostraca</taxon>
        <taxon>Eucarida</taxon>
        <taxon>Decapoda</taxon>
        <taxon>Pleocyemata</taxon>
        <taxon>Astacidea</taxon>
        <taxon>Nephropoidea</taxon>
        <taxon>Nephropidae</taxon>
        <taxon>Homarus</taxon>
    </lineage>
</organism>
<proteinExistence type="predicted"/>
<evidence type="ECO:0000313" key="3">
    <source>
        <dbReference type="Proteomes" id="UP000747542"/>
    </source>
</evidence>
<dbReference type="AlphaFoldDB" id="A0A8J5KA07"/>
<feature type="region of interest" description="Disordered" evidence="1">
    <location>
        <begin position="23"/>
        <end position="72"/>
    </location>
</feature>